<keyword evidence="11 15" id="KW-0472">Membrane</keyword>
<feature type="transmembrane region" description="Helical" evidence="15">
    <location>
        <begin position="655"/>
        <end position="676"/>
    </location>
</feature>
<feature type="transmembrane region" description="Helical" evidence="15">
    <location>
        <begin position="720"/>
        <end position="742"/>
    </location>
</feature>
<evidence type="ECO:0000256" key="7">
    <source>
        <dbReference type="ARBA" id="ARBA00022692"/>
    </source>
</evidence>
<dbReference type="InterPro" id="IPR016093">
    <property type="entry name" value="MIR_motif"/>
</dbReference>
<keyword evidence="5 15" id="KW-0328">Glycosyltransferase</keyword>
<evidence type="ECO:0000256" key="1">
    <source>
        <dbReference type="ARBA" id="ARBA00004477"/>
    </source>
</evidence>
<feature type="compositionally biased region" description="Polar residues" evidence="16">
    <location>
        <begin position="45"/>
        <end position="60"/>
    </location>
</feature>
<dbReference type="Pfam" id="PF02815">
    <property type="entry name" value="MIR"/>
    <property type="match status" value="1"/>
</dbReference>
<evidence type="ECO:0000256" key="15">
    <source>
        <dbReference type="RuleBase" id="RU367007"/>
    </source>
</evidence>
<feature type="domain" description="MIR" evidence="17">
    <location>
        <begin position="456"/>
        <end position="515"/>
    </location>
</feature>
<sequence>MEPLRARRSAHDRPLGASSSSAAASSSSPAAPPPQHVQPGYPPVNGTTYTTQQAKPSLSTRPRKPSLSEDALARGPRTRAAAASWWHRCGGGLDQMQPGESRILLGLTLFGAVVRYWKIGRPSSVVFDEVHFGGFANKYIQSRFFMDVHPPLAKLLITLVAYLSGFQGGQFDFKDIGREYGPEHVPYIAMRLLPATLGLALIPLSYLTLRALQLRPATALLGALFVTFENGLITQSRLILLDSPLIFFTALSVFFWVGFSNEDLVPRDRAGRVGPFSRRWWVWLTLTGLALGAVVSCKWVGLFMIATVGVFTIVQLWLLLGDLRVPIPLLARHFAARAVCLIAVPVVFYISMFAIHFAVLSNSGDGDGFMSSEFQHTLRGHGMDDTFADVMIGSRLTIRHVHTQGGYLHSHPATYPGGSKQQQITLYPHRDDNNVWLVLNSTADGSIPDPETHAPPHPIPDRTSIVLHHPSTHKKLHSHDIRPQVSEVDYQNEVSAYGFEGFEGDANDYWVVEIDQAESEGRTAKKQLETLRTKFRLRHALTGCYLFSHKVKLPDWGFEQQEVTCNKNPSRENALWYIETNTHAMLPPDAKKVNYRRPSFLQKFAELQAVMWQTNQGLTERHAYDSRPHSWPLLLRGINFWVKDHRQVYLIGNPFVWALSTLAVLSYAAVRGLLILRAQRGYKDFAHSQVVFYDRVATFLFAGWFLHYAPFFLMGRQLFLHHYFPALYFALLLAATAFDLATARLRPRLRLGVVVALVGAAVLAWWALSPLAYAGEWTRGRCERAKKWGRNWDFSCGDFHASYDAYHPTNTPSLDAAASDATTSVAPAVQPGRAGFVPADKAPESSALPPAPHVAEPVRDAERDGPLFAPVGEAERAAEGREEGVRHEREHEGGEVTRVVVDQPVAPPQFDADEAGEGVAIPAAAEGTSALPVQAIVQAEEAGGGKAAGHAAIEEEEREKGKEERSGERDDEADIALDEVEEDDEVAAEDAAVDDIADEQ</sequence>
<comment type="function">
    <text evidence="15">Transfers mannose from Dol-P-mannose to Ser or Thr residues on proteins.</text>
</comment>
<keyword evidence="19" id="KW-1185">Reference proteome</keyword>
<feature type="compositionally biased region" description="Low complexity" evidence="16">
    <location>
        <begin position="17"/>
        <end position="29"/>
    </location>
</feature>
<name>A0A5C5G726_9BASI</name>
<evidence type="ECO:0000313" key="19">
    <source>
        <dbReference type="Proteomes" id="UP000311382"/>
    </source>
</evidence>
<dbReference type="InterPro" id="IPR003342">
    <property type="entry name" value="ArnT-like_N"/>
</dbReference>
<dbReference type="InterPro" id="IPR027005">
    <property type="entry name" value="PMT-like"/>
</dbReference>
<keyword evidence="12" id="KW-0325">Glycoprotein</keyword>
<dbReference type="CDD" id="cd23283">
    <property type="entry name" value="beta-trefoil_MIR_PMT1-like"/>
    <property type="match status" value="1"/>
</dbReference>
<feature type="transmembrane region" description="Helical" evidence="15">
    <location>
        <begin position="188"/>
        <end position="209"/>
    </location>
</feature>
<evidence type="ECO:0000256" key="8">
    <source>
        <dbReference type="ARBA" id="ARBA00022737"/>
    </source>
</evidence>
<feature type="compositionally biased region" description="Acidic residues" evidence="16">
    <location>
        <begin position="969"/>
        <end position="1000"/>
    </location>
</feature>
<dbReference type="PROSITE" id="PS50919">
    <property type="entry name" value="MIR"/>
    <property type="match status" value="3"/>
</dbReference>
<dbReference type="SMART" id="SM00472">
    <property type="entry name" value="MIR"/>
    <property type="match status" value="3"/>
</dbReference>
<comment type="catalytic activity">
    <reaction evidence="14 15">
        <text>a di-trans,poly-cis-dolichyl beta-D-mannosyl phosphate + L-seryl-[protein] = 3-O-(alpha-D-mannosyl)-L-seryl-[protein] + a di-trans,poly-cis-dolichyl phosphate + H(+)</text>
        <dbReference type="Rhea" id="RHEA:17377"/>
        <dbReference type="Rhea" id="RHEA-COMP:9863"/>
        <dbReference type="Rhea" id="RHEA-COMP:13546"/>
        <dbReference type="Rhea" id="RHEA-COMP:19498"/>
        <dbReference type="Rhea" id="RHEA-COMP:19501"/>
        <dbReference type="ChEBI" id="CHEBI:15378"/>
        <dbReference type="ChEBI" id="CHEBI:29999"/>
        <dbReference type="ChEBI" id="CHEBI:57683"/>
        <dbReference type="ChEBI" id="CHEBI:58211"/>
        <dbReference type="ChEBI" id="CHEBI:137321"/>
        <dbReference type="EC" id="2.4.1.109"/>
    </reaction>
</comment>
<evidence type="ECO:0000256" key="3">
    <source>
        <dbReference type="ARBA" id="ARBA00007222"/>
    </source>
</evidence>
<dbReference type="Proteomes" id="UP000311382">
    <property type="component" value="Unassembled WGS sequence"/>
</dbReference>
<feature type="transmembrane region" description="Helical" evidence="15">
    <location>
        <begin position="152"/>
        <end position="168"/>
    </location>
</feature>
<evidence type="ECO:0000256" key="5">
    <source>
        <dbReference type="ARBA" id="ARBA00022676"/>
    </source>
</evidence>
<evidence type="ECO:0000313" key="18">
    <source>
        <dbReference type="EMBL" id="TNY24379.1"/>
    </source>
</evidence>
<feature type="transmembrane region" description="Helical" evidence="15">
    <location>
        <begin position="302"/>
        <end position="323"/>
    </location>
</feature>
<feature type="domain" description="MIR" evidence="17">
    <location>
        <begin position="525"/>
        <end position="581"/>
    </location>
</feature>
<feature type="transmembrane region" description="Helical" evidence="15">
    <location>
        <begin position="216"/>
        <end position="233"/>
    </location>
</feature>
<evidence type="ECO:0000256" key="6">
    <source>
        <dbReference type="ARBA" id="ARBA00022679"/>
    </source>
</evidence>
<evidence type="ECO:0000256" key="14">
    <source>
        <dbReference type="ARBA" id="ARBA00045102"/>
    </source>
</evidence>
<organism evidence="18 19">
    <name type="scientific">Rhodotorula diobovata</name>
    <dbReference type="NCBI Taxonomy" id="5288"/>
    <lineage>
        <taxon>Eukaryota</taxon>
        <taxon>Fungi</taxon>
        <taxon>Dikarya</taxon>
        <taxon>Basidiomycota</taxon>
        <taxon>Pucciniomycotina</taxon>
        <taxon>Microbotryomycetes</taxon>
        <taxon>Sporidiobolales</taxon>
        <taxon>Sporidiobolaceae</taxon>
        <taxon>Rhodotorula</taxon>
    </lineage>
</organism>
<keyword evidence="6 15" id="KW-0808">Transferase</keyword>
<dbReference type="Pfam" id="PF16192">
    <property type="entry name" value="PMT_4TMC"/>
    <property type="match status" value="1"/>
</dbReference>
<dbReference type="GO" id="GO:0004169">
    <property type="term" value="F:dolichyl-phosphate-mannose-protein mannosyltransferase activity"/>
    <property type="evidence" value="ECO:0007669"/>
    <property type="project" value="UniProtKB-UniRule"/>
</dbReference>
<comment type="pathway">
    <text evidence="2 15">Protein modification; protein glycosylation.</text>
</comment>
<keyword evidence="8" id="KW-0677">Repeat</keyword>
<evidence type="ECO:0000256" key="4">
    <source>
        <dbReference type="ARBA" id="ARBA00012839"/>
    </source>
</evidence>
<feature type="region of interest" description="Disordered" evidence="16">
    <location>
        <begin position="832"/>
        <end position="858"/>
    </location>
</feature>
<keyword evidence="10 15" id="KW-1133">Transmembrane helix</keyword>
<feature type="region of interest" description="Disordered" evidence="16">
    <location>
        <begin position="941"/>
        <end position="1000"/>
    </location>
</feature>
<dbReference type="EMBL" id="SOZI01000003">
    <property type="protein sequence ID" value="TNY24379.1"/>
    <property type="molecule type" value="Genomic_DNA"/>
</dbReference>
<evidence type="ECO:0000256" key="2">
    <source>
        <dbReference type="ARBA" id="ARBA00004922"/>
    </source>
</evidence>
<feature type="transmembrane region" description="Helical" evidence="15">
    <location>
        <begin position="749"/>
        <end position="768"/>
    </location>
</feature>
<comment type="catalytic activity">
    <reaction evidence="13 15">
        <text>a di-trans,poly-cis-dolichyl beta-D-mannosyl phosphate + L-threonyl-[protein] = 3-O-(alpha-D-mannosyl)-L-threonyl-[protein] + a di-trans,poly-cis-dolichyl phosphate + H(+)</text>
        <dbReference type="Rhea" id="RHEA:53396"/>
        <dbReference type="Rhea" id="RHEA-COMP:11060"/>
        <dbReference type="Rhea" id="RHEA-COMP:13547"/>
        <dbReference type="Rhea" id="RHEA-COMP:19498"/>
        <dbReference type="Rhea" id="RHEA-COMP:19501"/>
        <dbReference type="ChEBI" id="CHEBI:15378"/>
        <dbReference type="ChEBI" id="CHEBI:30013"/>
        <dbReference type="ChEBI" id="CHEBI:57683"/>
        <dbReference type="ChEBI" id="CHEBI:58211"/>
        <dbReference type="ChEBI" id="CHEBI:137323"/>
        <dbReference type="EC" id="2.4.1.109"/>
    </reaction>
</comment>
<evidence type="ECO:0000256" key="9">
    <source>
        <dbReference type="ARBA" id="ARBA00022824"/>
    </source>
</evidence>
<comment type="caution">
    <text evidence="18">The sequence shown here is derived from an EMBL/GenBank/DDBJ whole genome shotgun (WGS) entry which is preliminary data.</text>
</comment>
<evidence type="ECO:0000256" key="10">
    <source>
        <dbReference type="ARBA" id="ARBA00022989"/>
    </source>
</evidence>
<accession>A0A5C5G726</accession>
<reference evidence="18 19" key="1">
    <citation type="submission" date="2019-03" db="EMBL/GenBank/DDBJ databases">
        <title>Rhodosporidium diobovatum UCD-FST 08-225 genome sequencing, assembly, and annotation.</title>
        <authorList>
            <person name="Fakankun I.U."/>
            <person name="Fristensky B."/>
            <person name="Levin D.B."/>
        </authorList>
    </citation>
    <scope>NUCLEOTIDE SEQUENCE [LARGE SCALE GENOMIC DNA]</scope>
    <source>
        <strain evidence="18 19">UCD-FST 08-225</strain>
    </source>
</reference>
<feature type="transmembrane region" description="Helical" evidence="15">
    <location>
        <begin position="696"/>
        <end position="714"/>
    </location>
</feature>
<dbReference type="InterPro" id="IPR036300">
    <property type="entry name" value="MIR_dom_sf"/>
</dbReference>
<dbReference type="Gene3D" id="2.80.10.50">
    <property type="match status" value="1"/>
</dbReference>
<dbReference type="Pfam" id="PF02366">
    <property type="entry name" value="PMT"/>
    <property type="match status" value="1"/>
</dbReference>
<dbReference type="STRING" id="5288.A0A5C5G726"/>
<dbReference type="GO" id="GO:0031502">
    <property type="term" value="C:dolichyl-phosphate-mannose-protein mannosyltransferase complex"/>
    <property type="evidence" value="ECO:0007669"/>
    <property type="project" value="UniProtKB-ARBA"/>
</dbReference>
<dbReference type="AlphaFoldDB" id="A0A5C5G726"/>
<comment type="similarity">
    <text evidence="3 15">Belongs to the glycosyltransferase 39 family.</text>
</comment>
<keyword evidence="7 15" id="KW-0812">Transmembrane</keyword>
<dbReference type="PANTHER" id="PTHR10050">
    <property type="entry name" value="DOLICHYL-PHOSPHATE-MANNOSE--PROTEIN MANNOSYLTRANSFERASE"/>
    <property type="match status" value="1"/>
</dbReference>
<dbReference type="PANTHER" id="PTHR10050:SF50">
    <property type="entry name" value="DOLICHYL-PHOSPHATE-MANNOSE--PROTEIN MANNOSYLTRANSFERASE 1-RELATED"/>
    <property type="match status" value="1"/>
</dbReference>
<dbReference type="FunFam" id="2.80.10.50:FF:000034">
    <property type="entry name" value="Dolichyl-phosphate-mannose-protein mannosyltransferase 1"/>
    <property type="match status" value="1"/>
</dbReference>
<feature type="transmembrane region" description="Helical" evidence="15">
    <location>
        <begin position="239"/>
        <end position="259"/>
    </location>
</feature>
<dbReference type="OrthoDB" id="292747at2759"/>
<feature type="region of interest" description="Disordered" evidence="16">
    <location>
        <begin position="1"/>
        <end position="75"/>
    </location>
</feature>
<evidence type="ECO:0000256" key="12">
    <source>
        <dbReference type="ARBA" id="ARBA00023180"/>
    </source>
</evidence>
<evidence type="ECO:0000256" key="16">
    <source>
        <dbReference type="SAM" id="MobiDB-lite"/>
    </source>
</evidence>
<dbReference type="InterPro" id="IPR032421">
    <property type="entry name" value="PMT_4TMC"/>
</dbReference>
<dbReference type="SUPFAM" id="SSF82109">
    <property type="entry name" value="MIR domain"/>
    <property type="match status" value="1"/>
</dbReference>
<evidence type="ECO:0000259" key="17">
    <source>
        <dbReference type="PROSITE" id="PS50919"/>
    </source>
</evidence>
<feature type="transmembrane region" description="Helical" evidence="15">
    <location>
        <begin position="335"/>
        <end position="359"/>
    </location>
</feature>
<comment type="subcellular location">
    <subcellularLocation>
        <location evidence="1 15">Endoplasmic reticulum membrane</location>
        <topology evidence="1 15">Multi-pass membrane protein</topology>
    </subcellularLocation>
</comment>
<proteinExistence type="inferred from homology"/>
<evidence type="ECO:0000256" key="11">
    <source>
        <dbReference type="ARBA" id="ARBA00023136"/>
    </source>
</evidence>
<feature type="compositionally biased region" description="Basic and acidic residues" evidence="16">
    <location>
        <begin position="958"/>
        <end position="968"/>
    </location>
</feature>
<dbReference type="EC" id="2.4.1.109" evidence="4 15"/>
<dbReference type="UniPathway" id="UPA00378"/>
<feature type="transmembrane region" description="Helical" evidence="15">
    <location>
        <begin position="280"/>
        <end position="296"/>
    </location>
</feature>
<feature type="compositionally biased region" description="Pro residues" evidence="16">
    <location>
        <begin position="30"/>
        <end position="42"/>
    </location>
</feature>
<gene>
    <name evidence="18" type="ORF">DMC30DRAFT_413316</name>
</gene>
<keyword evidence="9 15" id="KW-0256">Endoplasmic reticulum</keyword>
<evidence type="ECO:0000256" key="13">
    <source>
        <dbReference type="ARBA" id="ARBA00045085"/>
    </source>
</evidence>
<protein>
    <recommendedName>
        <fullName evidence="4 15">Dolichyl-phosphate-mannose--protein mannosyltransferase</fullName>
        <ecNumber evidence="4 15">2.4.1.109</ecNumber>
    </recommendedName>
</protein>
<feature type="domain" description="MIR" evidence="17">
    <location>
        <begin position="387"/>
        <end position="441"/>
    </location>
</feature>